<proteinExistence type="predicted"/>
<feature type="disulfide bond" evidence="1">
    <location>
        <begin position="191"/>
        <end position="201"/>
    </location>
</feature>
<feature type="disulfide bond" evidence="1">
    <location>
        <begin position="157"/>
        <end position="214"/>
    </location>
</feature>
<dbReference type="PANTHER" id="PTHR31048">
    <property type="entry name" value="OS03G0233200 PROTEIN"/>
    <property type="match status" value="1"/>
</dbReference>
<feature type="chain" id="PRO_5019155823" evidence="2">
    <location>
        <begin position="24"/>
        <end position="300"/>
    </location>
</feature>
<comment type="caution">
    <text evidence="3">The sequence shown here is derived from an EMBL/GenBank/DDBJ whole genome shotgun (WGS) entry which is preliminary data.</text>
</comment>
<keyword evidence="1" id="KW-1015">Disulfide bond</keyword>
<dbReference type="PIRSF" id="PIRSF002703">
    <property type="entry name" value="Thaumatin"/>
    <property type="match status" value="1"/>
</dbReference>
<evidence type="ECO:0000256" key="2">
    <source>
        <dbReference type="SAM" id="SignalP"/>
    </source>
</evidence>
<feature type="disulfide bond" evidence="1">
    <location>
        <begin position="80"/>
        <end position="90"/>
    </location>
</feature>
<feature type="disulfide bond" evidence="1">
    <location>
        <begin position="165"/>
        <end position="177"/>
    </location>
</feature>
<feature type="disulfide bond" evidence="1">
    <location>
        <begin position="181"/>
        <end position="190"/>
    </location>
</feature>
<evidence type="ECO:0000256" key="1">
    <source>
        <dbReference type="PIRSR" id="PIRSR002703-1"/>
    </source>
</evidence>
<dbReference type="STRING" id="337451.A0A443NL30"/>
<feature type="disulfide bond" evidence="1">
    <location>
        <begin position="95"/>
        <end position="102"/>
    </location>
</feature>
<feature type="disulfide bond" evidence="1">
    <location>
        <begin position="152"/>
        <end position="231"/>
    </location>
</feature>
<feature type="disulfide bond" evidence="1">
    <location>
        <begin position="32"/>
        <end position="241"/>
    </location>
</feature>
<dbReference type="OrthoDB" id="430315at2759"/>
<dbReference type="Pfam" id="PF00314">
    <property type="entry name" value="Thaumatin"/>
    <property type="match status" value="1"/>
</dbReference>
<dbReference type="Gene3D" id="2.60.110.10">
    <property type="entry name" value="Thaumatin"/>
    <property type="match status" value="1"/>
</dbReference>
<dbReference type="SUPFAM" id="SSF49870">
    <property type="entry name" value="Osmotin, thaumatin-like protein"/>
    <property type="match status" value="1"/>
</dbReference>
<dbReference type="InterPro" id="IPR001938">
    <property type="entry name" value="Thaumatin"/>
</dbReference>
<gene>
    <name evidence="3" type="ORF">CKAN_00779500</name>
</gene>
<keyword evidence="4" id="KW-1185">Reference proteome</keyword>
<sequence length="300" mass="31916">MSLHLSPQMFIMVSLFIVRGVSGATFTFKNNCQYTVWPGILSSAGHPNLDSTGFELPKSSSRSFEAPPGWSGRFWGRTGCNFDANGQGSCTTGDCGSGQVECNGAGATPPATLAEFTLGSDSTTQDFYDVSLVDGYNLPMVVIARQSGSGKCPATGCVVDINLRCPTELRAENGDACRSACEAFGKPEFCCSGDYSTPNTCRPSEYSEMFKTACPRSYSYAYDDATSTFTCTGADYEITFCPTLARQKSPKGSPRTGPSGVMLADDLYLEDLAAADAGRVSLSFEIAFTVGIILMAFLLL</sequence>
<accession>A0A443NL30</accession>
<evidence type="ECO:0000313" key="4">
    <source>
        <dbReference type="Proteomes" id="UP000283530"/>
    </source>
</evidence>
<reference evidence="3 4" key="1">
    <citation type="journal article" date="2019" name="Nat. Plants">
        <title>Stout camphor tree genome fills gaps in understanding of flowering plant genome evolution.</title>
        <authorList>
            <person name="Chaw S.M."/>
            <person name="Liu Y.C."/>
            <person name="Wu Y.W."/>
            <person name="Wang H.Y."/>
            <person name="Lin C.I."/>
            <person name="Wu C.S."/>
            <person name="Ke H.M."/>
            <person name="Chang L.Y."/>
            <person name="Hsu C.Y."/>
            <person name="Yang H.T."/>
            <person name="Sudianto E."/>
            <person name="Hsu M.H."/>
            <person name="Wu K.P."/>
            <person name="Wang L.N."/>
            <person name="Leebens-Mack J.H."/>
            <person name="Tsai I.J."/>
        </authorList>
    </citation>
    <scope>NUCLEOTIDE SEQUENCE [LARGE SCALE GENOMIC DNA]</scope>
    <source>
        <strain evidence="4">cv. Chaw 1501</strain>
        <tissue evidence="3">Young leaves</tissue>
    </source>
</reference>
<dbReference type="PRINTS" id="PR00347">
    <property type="entry name" value="THAUMATIN"/>
</dbReference>
<dbReference type="SMART" id="SM00205">
    <property type="entry name" value="THN"/>
    <property type="match status" value="1"/>
</dbReference>
<dbReference type="PROSITE" id="PS51367">
    <property type="entry name" value="THAUMATIN_2"/>
    <property type="match status" value="1"/>
</dbReference>
<protein>
    <submittedName>
        <fullName evidence="3">Thaumatin-like protein 1b</fullName>
    </submittedName>
</protein>
<dbReference type="Proteomes" id="UP000283530">
    <property type="component" value="Unassembled WGS sequence"/>
</dbReference>
<keyword evidence="2" id="KW-0732">Signal</keyword>
<feature type="signal peptide" evidence="2">
    <location>
        <begin position="1"/>
        <end position="23"/>
    </location>
</feature>
<organism evidence="3 4">
    <name type="scientific">Cinnamomum micranthum f. kanehirae</name>
    <dbReference type="NCBI Taxonomy" id="337451"/>
    <lineage>
        <taxon>Eukaryota</taxon>
        <taxon>Viridiplantae</taxon>
        <taxon>Streptophyta</taxon>
        <taxon>Embryophyta</taxon>
        <taxon>Tracheophyta</taxon>
        <taxon>Spermatophyta</taxon>
        <taxon>Magnoliopsida</taxon>
        <taxon>Magnoliidae</taxon>
        <taxon>Laurales</taxon>
        <taxon>Lauraceae</taxon>
        <taxon>Cinnamomum</taxon>
    </lineage>
</organism>
<dbReference type="InterPro" id="IPR037176">
    <property type="entry name" value="Osmotin/thaumatin-like_sf"/>
</dbReference>
<evidence type="ECO:0000313" key="3">
    <source>
        <dbReference type="EMBL" id="RWR79230.1"/>
    </source>
</evidence>
<dbReference type="FunFam" id="2.60.110.10:FF:000001">
    <property type="entry name" value="THAUMATIN-LIKE PROTEIN 1"/>
    <property type="match status" value="1"/>
</dbReference>
<dbReference type="CDD" id="cd09218">
    <property type="entry name" value="TLP-PA"/>
    <property type="match status" value="1"/>
</dbReference>
<dbReference type="AlphaFoldDB" id="A0A443NL30"/>
<dbReference type="EMBL" id="QPKB01000003">
    <property type="protein sequence ID" value="RWR79230.1"/>
    <property type="molecule type" value="Genomic_DNA"/>
</dbReference>
<dbReference type="InterPro" id="IPR017949">
    <property type="entry name" value="Thaumatin_CS"/>
</dbReference>
<dbReference type="PROSITE" id="PS00316">
    <property type="entry name" value="THAUMATIN_1"/>
    <property type="match status" value="1"/>
</dbReference>
<name>A0A443NL30_9MAGN</name>